<evidence type="ECO:0000313" key="7">
    <source>
        <dbReference type="Proteomes" id="UP000032233"/>
    </source>
</evidence>
<dbReference type="InterPro" id="IPR012312">
    <property type="entry name" value="Hemerythrin-like"/>
</dbReference>
<dbReference type="InterPro" id="IPR035938">
    <property type="entry name" value="Hemerythrin-like_sf"/>
</dbReference>
<dbReference type="InterPro" id="IPR012827">
    <property type="entry name" value="Hemerythrin_metal-bd"/>
</dbReference>
<dbReference type="Pfam" id="PF01814">
    <property type="entry name" value="Hemerythrin"/>
    <property type="match status" value="1"/>
</dbReference>
<dbReference type="GO" id="GO:0005344">
    <property type="term" value="F:oxygen carrier activity"/>
    <property type="evidence" value="ECO:0007669"/>
    <property type="project" value="UniProtKB-KW"/>
</dbReference>
<dbReference type="PROSITE" id="PS00550">
    <property type="entry name" value="HEMERYTHRINS"/>
    <property type="match status" value="1"/>
</dbReference>
<evidence type="ECO:0000256" key="4">
    <source>
        <dbReference type="ARBA" id="ARBA00023004"/>
    </source>
</evidence>
<dbReference type="Gene3D" id="1.20.120.50">
    <property type="entry name" value="Hemerythrin-like"/>
    <property type="match status" value="1"/>
</dbReference>
<evidence type="ECO:0000313" key="6">
    <source>
        <dbReference type="EMBL" id="KIX13911.1"/>
    </source>
</evidence>
<evidence type="ECO:0000259" key="5">
    <source>
        <dbReference type="Pfam" id="PF01814"/>
    </source>
</evidence>
<protein>
    <recommendedName>
        <fullName evidence="5">Hemerythrin-like domain-containing protein</fullName>
    </recommendedName>
</protein>
<comment type="caution">
    <text evidence="6">The sequence shown here is derived from an EMBL/GenBank/DDBJ whole genome shotgun (WGS) entry which is preliminary data.</text>
</comment>
<dbReference type="RefSeq" id="WP_044348798.1">
    <property type="nucleotide sequence ID" value="NZ_AZAC01000014.1"/>
</dbReference>
<keyword evidence="2" id="KW-0813">Transport</keyword>
<dbReference type="NCBIfam" id="NF033749">
    <property type="entry name" value="bact_hemeryth"/>
    <property type="match status" value="1"/>
</dbReference>
<dbReference type="EMBL" id="AZAC01000014">
    <property type="protein sequence ID" value="KIX13911.1"/>
    <property type="molecule type" value="Genomic_DNA"/>
</dbReference>
<organism evidence="6 7">
    <name type="scientific">Dethiosulfatarculus sandiegensis</name>
    <dbReference type="NCBI Taxonomy" id="1429043"/>
    <lineage>
        <taxon>Bacteria</taxon>
        <taxon>Pseudomonadati</taxon>
        <taxon>Thermodesulfobacteriota</taxon>
        <taxon>Desulfarculia</taxon>
        <taxon>Desulfarculales</taxon>
        <taxon>Desulfarculaceae</taxon>
        <taxon>Dethiosulfatarculus</taxon>
    </lineage>
</organism>
<dbReference type="OrthoDB" id="9774644at2"/>
<proteinExistence type="inferred from homology"/>
<keyword evidence="7" id="KW-1185">Reference proteome</keyword>
<reference evidence="6 7" key="1">
    <citation type="submission" date="2013-11" db="EMBL/GenBank/DDBJ databases">
        <title>Metagenomic analysis of a methanogenic consortium involved in long chain n-alkane degradation.</title>
        <authorList>
            <person name="Davidova I.A."/>
            <person name="Callaghan A.V."/>
            <person name="Wawrik B."/>
            <person name="Pruitt S."/>
            <person name="Marks C."/>
            <person name="Duncan K.E."/>
            <person name="Suflita J.M."/>
        </authorList>
    </citation>
    <scope>NUCLEOTIDE SEQUENCE [LARGE SCALE GENOMIC DNA]</scope>
    <source>
        <strain evidence="6 7">SPR</strain>
    </source>
</reference>
<keyword evidence="2" id="KW-0561">Oxygen transport</keyword>
<dbReference type="CDD" id="cd12107">
    <property type="entry name" value="Hemerythrin"/>
    <property type="match status" value="1"/>
</dbReference>
<keyword evidence="4" id="KW-0408">Iron</keyword>
<sequence>MAIIKWNENLSIGDETIDKQHQELVNLLNSLEEATCQSLNTQTAEQTLDKLLNYTIEHFAAEERWMRQNGYTDMRRHIEEHRELADKVLGLKEELKTADKTINKEIVALIADWILDHILGSDLKAVKKVSNG</sequence>
<dbReference type="PANTHER" id="PTHR37164:SF1">
    <property type="entry name" value="BACTERIOHEMERYTHRIN"/>
    <property type="match status" value="1"/>
</dbReference>
<dbReference type="STRING" id="1429043.X474_12070"/>
<evidence type="ECO:0000256" key="1">
    <source>
        <dbReference type="ARBA" id="ARBA00010587"/>
    </source>
</evidence>
<dbReference type="Proteomes" id="UP000032233">
    <property type="component" value="Unassembled WGS sequence"/>
</dbReference>
<evidence type="ECO:0000256" key="3">
    <source>
        <dbReference type="ARBA" id="ARBA00022723"/>
    </source>
</evidence>
<dbReference type="NCBIfam" id="TIGR02481">
    <property type="entry name" value="hemeryth_dom"/>
    <property type="match status" value="1"/>
</dbReference>
<keyword evidence="3" id="KW-0479">Metal-binding</keyword>
<dbReference type="GO" id="GO:0046872">
    <property type="term" value="F:metal ion binding"/>
    <property type="evidence" value="ECO:0007669"/>
    <property type="project" value="UniProtKB-KW"/>
</dbReference>
<dbReference type="InParanoid" id="A0A0D2JE42"/>
<comment type="similarity">
    <text evidence="1">Belongs to the hemerythrin family.</text>
</comment>
<dbReference type="AlphaFoldDB" id="A0A0D2JE42"/>
<name>A0A0D2JE42_9BACT</name>
<dbReference type="InterPro" id="IPR050669">
    <property type="entry name" value="Hemerythrin"/>
</dbReference>
<gene>
    <name evidence="6" type="ORF">X474_12070</name>
</gene>
<feature type="domain" description="Hemerythrin-like" evidence="5">
    <location>
        <begin position="14"/>
        <end position="124"/>
    </location>
</feature>
<dbReference type="SUPFAM" id="SSF47188">
    <property type="entry name" value="Hemerythrin-like"/>
    <property type="match status" value="1"/>
</dbReference>
<evidence type="ECO:0000256" key="2">
    <source>
        <dbReference type="ARBA" id="ARBA00022621"/>
    </source>
</evidence>
<accession>A0A0D2JE42</accession>
<dbReference type="PANTHER" id="PTHR37164">
    <property type="entry name" value="BACTERIOHEMERYTHRIN"/>
    <property type="match status" value="1"/>
</dbReference>
<dbReference type="InterPro" id="IPR016131">
    <property type="entry name" value="Haemerythrin_Fe_BS"/>
</dbReference>